<evidence type="ECO:0000313" key="4">
    <source>
        <dbReference type="Proteomes" id="UP000660729"/>
    </source>
</evidence>
<gene>
    <name evidence="3" type="ORF">HII31_07967</name>
</gene>
<feature type="compositionally biased region" description="Pro residues" evidence="1">
    <location>
        <begin position="473"/>
        <end position="485"/>
    </location>
</feature>
<dbReference type="EMBL" id="JABCIY010000168">
    <property type="protein sequence ID" value="KAF7190808.1"/>
    <property type="molecule type" value="Genomic_DNA"/>
</dbReference>
<dbReference type="OrthoDB" id="5309037at2759"/>
<sequence length="715" mass="78441">MADGIPKPNMNYSNMIEEKALKKTFIIATLVSTIVGTFTASIALHDKIKEKQEKAANAKKQQQGVDDKQDKGLEELKARLGELENKADKGKEVSIKDKKASRSRSSSRSRSRSRSRTSSRRSRARSRASRRDSPMENDDFAQATGRSKAMLEETYEQNVGQLGQDFAQGDLVTENALQKQVIDLQQVVISVLQGAVSDNRALTEDDMRQIIMAQDKARDGSISALNAQRDRLLAEQQRKEQGDKTWDPLPPAKAAAASERHEPMKALPPAETAQPKPWERQSSDRRDEYDREPVAAQFSRRESYRSAQGTAREVYQDPFAPLPPRKAPKGQYGDPFAATERKRENYPDPFAAPPESKRKESHSDPFAPPPDKKKGDKHADPSAVATIGAGVATAAATVAATNRTNGARDEPRKSQSVRGPSNEVSGRAASHKATSSRILPDEPEWKPPPPPMGRGAPDDGRSRAPSRTQSVRGPPPPTSTWAPPPKSRRGSLAPTDKVPVNAGWEQDRPHKANSDPVKSVRATSVAPPRPPASPNRPTAGQSPPLSQRSARGSPPPGPKTIKSLPAPPPALFCRYAKDLQKDPWRPLDKAFSRSGTHACPACHIPIPVDTRDVWVLSTHFPKSSSNSSEKVKNRDYRMDARFVVKCHTADGRGHFACVLCDKWRDIDCICRDVDALVKHLGTAHTPDEFEKDGDLVRMKDGSTVKSSTGRQMALA</sequence>
<dbReference type="AlphaFoldDB" id="A0A8H6RH51"/>
<evidence type="ECO:0000256" key="2">
    <source>
        <dbReference type="SAM" id="Phobius"/>
    </source>
</evidence>
<evidence type="ECO:0000256" key="1">
    <source>
        <dbReference type="SAM" id="MobiDB-lite"/>
    </source>
</evidence>
<keyword evidence="2" id="KW-0472">Membrane</keyword>
<comment type="caution">
    <text evidence="3">The sequence shown here is derived from an EMBL/GenBank/DDBJ whole genome shotgun (WGS) entry which is preliminary data.</text>
</comment>
<feature type="compositionally biased region" description="Basic and acidic residues" evidence="1">
    <location>
        <begin position="65"/>
        <end position="100"/>
    </location>
</feature>
<feature type="region of interest" description="Disordered" evidence="1">
    <location>
        <begin position="399"/>
        <end position="568"/>
    </location>
</feature>
<dbReference type="PANTHER" id="PTHR42354:SF1">
    <property type="entry name" value="C2H2-TYPE DOMAIN-CONTAINING PROTEIN"/>
    <property type="match status" value="1"/>
</dbReference>
<accession>A0A8H6RH51</accession>
<evidence type="ECO:0000313" key="3">
    <source>
        <dbReference type="EMBL" id="KAF7190808.1"/>
    </source>
</evidence>
<dbReference type="Proteomes" id="UP000660729">
    <property type="component" value="Unassembled WGS sequence"/>
</dbReference>
<feature type="compositionally biased region" description="Polar residues" evidence="1">
    <location>
        <begin position="414"/>
        <end position="424"/>
    </location>
</feature>
<keyword evidence="2" id="KW-0812">Transmembrane</keyword>
<name>A0A8H6RH51_9PEZI</name>
<protein>
    <recommendedName>
        <fullName evidence="5">C2H2-type domain-containing protein</fullName>
    </recommendedName>
</protein>
<feature type="region of interest" description="Disordered" evidence="1">
    <location>
        <begin position="235"/>
        <end position="386"/>
    </location>
</feature>
<reference evidence="3" key="1">
    <citation type="submission" date="2020-04" db="EMBL/GenBank/DDBJ databases">
        <title>Draft genome resource of the tomato pathogen Pseudocercospora fuligena.</title>
        <authorList>
            <person name="Zaccaron A."/>
        </authorList>
    </citation>
    <scope>NUCLEOTIDE SEQUENCE</scope>
    <source>
        <strain evidence="3">PF001</strain>
    </source>
</reference>
<feature type="compositionally biased region" description="Polar residues" evidence="1">
    <location>
        <begin position="540"/>
        <end position="550"/>
    </location>
</feature>
<feature type="region of interest" description="Disordered" evidence="1">
    <location>
        <begin position="52"/>
        <end position="141"/>
    </location>
</feature>
<keyword evidence="4" id="KW-1185">Reference proteome</keyword>
<organism evidence="3 4">
    <name type="scientific">Pseudocercospora fuligena</name>
    <dbReference type="NCBI Taxonomy" id="685502"/>
    <lineage>
        <taxon>Eukaryota</taxon>
        <taxon>Fungi</taxon>
        <taxon>Dikarya</taxon>
        <taxon>Ascomycota</taxon>
        <taxon>Pezizomycotina</taxon>
        <taxon>Dothideomycetes</taxon>
        <taxon>Dothideomycetidae</taxon>
        <taxon>Mycosphaerellales</taxon>
        <taxon>Mycosphaerellaceae</taxon>
        <taxon>Pseudocercospora</taxon>
    </lineage>
</organism>
<dbReference type="PANTHER" id="PTHR42354">
    <property type="entry name" value="C2H2-TYPE DOMAIN-CONTAINING PROTEIN"/>
    <property type="match status" value="1"/>
</dbReference>
<feature type="compositionally biased region" description="Basic residues" evidence="1">
    <location>
        <begin position="101"/>
        <end position="128"/>
    </location>
</feature>
<feature type="compositionally biased region" description="Basic and acidic residues" evidence="1">
    <location>
        <begin position="235"/>
        <end position="246"/>
    </location>
</feature>
<feature type="compositionally biased region" description="Basic and acidic residues" evidence="1">
    <location>
        <begin position="277"/>
        <end position="304"/>
    </location>
</feature>
<feature type="transmembrane region" description="Helical" evidence="2">
    <location>
        <begin position="25"/>
        <end position="44"/>
    </location>
</feature>
<feature type="compositionally biased region" description="Basic and acidic residues" evidence="1">
    <location>
        <begin position="370"/>
        <end position="380"/>
    </location>
</feature>
<proteinExistence type="predicted"/>
<keyword evidence="2" id="KW-1133">Transmembrane helix</keyword>
<evidence type="ECO:0008006" key="5">
    <source>
        <dbReference type="Google" id="ProtNLM"/>
    </source>
</evidence>